<dbReference type="InterPro" id="IPR002553">
    <property type="entry name" value="Clathrin/coatomer_adapt-like_N"/>
</dbReference>
<comment type="subcellular location">
    <subcellularLocation>
        <location evidence="10">Cytoplasm</location>
    </subcellularLocation>
    <subcellularLocation>
        <location evidence="1 10">Golgi apparatus membrane</location>
        <topology evidence="1 10">Peripheral membrane protein</topology>
        <orientation evidence="1 10">Cytoplasmic side</orientation>
    </subcellularLocation>
    <subcellularLocation>
        <location evidence="10">Cytoplasmic vesicle</location>
        <location evidence="10">COPI-coated vesicle membrane</location>
        <topology evidence="10">Peripheral membrane protein</topology>
        <orientation evidence="10">Cytoplasmic side</orientation>
    </subcellularLocation>
</comment>
<dbReference type="GO" id="GO:0006888">
    <property type="term" value="P:endoplasmic reticulum to Golgi vesicle-mediated transport"/>
    <property type="evidence" value="ECO:0007669"/>
    <property type="project" value="TreeGrafter"/>
</dbReference>
<keyword evidence="7 10" id="KW-0333">Golgi apparatus</keyword>
<keyword evidence="16" id="KW-1185">Reference proteome</keyword>
<dbReference type="Gene3D" id="1.25.10.10">
    <property type="entry name" value="Leucine-rich Repeat Variant"/>
    <property type="match status" value="1"/>
</dbReference>
<evidence type="ECO:0000259" key="14">
    <source>
        <dbReference type="Pfam" id="PF14806"/>
    </source>
</evidence>
<dbReference type="GO" id="GO:0000139">
    <property type="term" value="C:Golgi membrane"/>
    <property type="evidence" value="ECO:0007669"/>
    <property type="project" value="UniProtKB-SubCell"/>
</dbReference>
<feature type="domain" description="Clathrin/coatomer adaptor adaptin-like N-terminal" evidence="12">
    <location>
        <begin position="22"/>
        <end position="522"/>
    </location>
</feature>
<evidence type="ECO:0000256" key="7">
    <source>
        <dbReference type="ARBA" id="ARBA00023034"/>
    </source>
</evidence>
<dbReference type="InterPro" id="IPR011710">
    <property type="entry name" value="Coatomer_bsu_C"/>
</dbReference>
<dbReference type="OrthoDB" id="10261439at2759"/>
<evidence type="ECO:0000256" key="4">
    <source>
        <dbReference type="ARBA" id="ARBA00022737"/>
    </source>
</evidence>
<dbReference type="Pfam" id="PF07718">
    <property type="entry name" value="Coatamer_beta_C"/>
    <property type="match status" value="1"/>
</dbReference>
<name>A0A5N5QBN8_9AGAM</name>
<organism evidence="15 16">
    <name type="scientific">Ceratobasidium theobromae</name>
    <dbReference type="NCBI Taxonomy" id="1582974"/>
    <lineage>
        <taxon>Eukaryota</taxon>
        <taxon>Fungi</taxon>
        <taxon>Dikarya</taxon>
        <taxon>Basidiomycota</taxon>
        <taxon>Agaricomycotina</taxon>
        <taxon>Agaricomycetes</taxon>
        <taxon>Cantharellales</taxon>
        <taxon>Ceratobasidiaceae</taxon>
        <taxon>Ceratobasidium</taxon>
    </lineage>
</organism>
<sequence>MASTISEQTCYTIVREDTSEGPSSQELRNALQKGTDEVKLDTLRTIIVSTLNGNPHPTLLMPIIQYVLPSKSKALKKMLHFYWEICPKHDENGKLKQEMILVCNAIRNDLQHPNEYIRGATLRSLQKLTDAELLEPLIPTLRACLEHRHSYVRKNAVFAVYTTYRQHEHLIPDAPELIETFLAAESDSTCRRNAFVFLSQCATERAVEWLVKNSEALETMDELLPMAAIELIRKDCARPGADASMRPRYIRIIFSLLNVWSHSVKYDAATTLTSLTQNPAAIKAAAQCFIDLVVRESDNNVKLIVLDRLEVLHTKHQHVLDPLVMDLLRVLQSTDMDVRRKCLGIALGMVTSRNVEEVVGLLKKALTRTTEPEAEKIPSTTEYRQLLIQSIHVCAIRFSEVAASVVNALMEFLGDTNNPAAVDVIAFVREVVEKFPALRGTITSHLLQTFGEIKSGKVFRGGMWIVGEYCSDASGACPLQERKSLFMHFTSPEIEAVFEKIREVLGEIPILAAEQVRHGALVEEPINLPNLVSLPTLQRLLDAATAAAGEDTEKEKKEPTKSSAPRVLADGTYATETAYSSASAARLEAVKGASKPPLRALILGGDFYTGSVLASTLTKLVLRYGDLDGIGPKRVNSLRAEAMLIMTSVVRVGQSQFATVPIDEDSQERIMNCVQTLASSDLTKNTRVKEMFLKDTKAAYAKMVAHEEKKAAEKKARDTKKSAIQADDLISFRQFTKKSTNEMFDDYEQEVSRATGTAEVGGSVISNLSRVVQLTGFSDPVYAEAYVKIQGFDILLDVLIVNQTTDTLQNLVIEFATLGDVKLVERPTTHTLGPHSFHSIKATIKVSSTETGVIFGNIIWEAGTSETCVVLNDIHIDIMDYIKPAYCNEAQFRSMWTEFEWENRVNVNTTITDLRVYLNHIMKSTNMSCLTPEAALSGDCDFLSANMYARSLFGEDALANLSIEKIEGTGNIQGHVRIRSKTQGIALSLGDKITLAQKEVTPLA</sequence>
<dbReference type="PANTHER" id="PTHR10635:SF0">
    <property type="entry name" value="COATOMER SUBUNIT BETA"/>
    <property type="match status" value="1"/>
</dbReference>
<dbReference type="Proteomes" id="UP000383932">
    <property type="component" value="Unassembled WGS sequence"/>
</dbReference>
<dbReference type="Pfam" id="PF14806">
    <property type="entry name" value="Coatomer_b_Cpla"/>
    <property type="match status" value="1"/>
</dbReference>
<dbReference type="AlphaFoldDB" id="A0A5N5QBN8"/>
<accession>A0A5N5QBN8</accession>
<evidence type="ECO:0000256" key="6">
    <source>
        <dbReference type="ARBA" id="ARBA00022927"/>
    </source>
</evidence>
<dbReference type="GO" id="GO:0030126">
    <property type="term" value="C:COPI vesicle coat"/>
    <property type="evidence" value="ECO:0007669"/>
    <property type="project" value="InterPro"/>
</dbReference>
<evidence type="ECO:0000313" key="16">
    <source>
        <dbReference type="Proteomes" id="UP000383932"/>
    </source>
</evidence>
<dbReference type="GO" id="GO:0006886">
    <property type="term" value="P:intracellular protein transport"/>
    <property type="evidence" value="ECO:0007669"/>
    <property type="project" value="InterPro"/>
</dbReference>
<keyword evidence="6 10" id="KW-0653">Protein transport</keyword>
<keyword evidence="9 10" id="KW-0968">Cytoplasmic vesicle</keyword>
<proteinExistence type="predicted"/>
<feature type="domain" description="Coatomer beta subunit C-terminal" evidence="13">
    <location>
        <begin position="726"/>
        <end position="861"/>
    </location>
</feature>
<dbReference type="PIRSF" id="PIRSF005727">
    <property type="entry name" value="Coatomer_beta_subunit"/>
    <property type="match status" value="1"/>
</dbReference>
<keyword evidence="3 10" id="KW-0963">Cytoplasm</keyword>
<dbReference type="InterPro" id="IPR016024">
    <property type="entry name" value="ARM-type_fold"/>
</dbReference>
<evidence type="ECO:0000256" key="2">
    <source>
        <dbReference type="ARBA" id="ARBA00022448"/>
    </source>
</evidence>
<dbReference type="InterPro" id="IPR011989">
    <property type="entry name" value="ARM-like"/>
</dbReference>
<comment type="subunit">
    <text evidence="10">Oligomeric complex that consists of at least the alpha, beta, beta', gamma, delta, epsilon and zeta subunits.</text>
</comment>
<dbReference type="GO" id="GO:0005198">
    <property type="term" value="F:structural molecule activity"/>
    <property type="evidence" value="ECO:0007669"/>
    <property type="project" value="InterPro"/>
</dbReference>
<feature type="domain" description="Coatomer beta subunit appendage platform" evidence="14">
    <location>
        <begin position="867"/>
        <end position="993"/>
    </location>
</feature>
<keyword evidence="8 10" id="KW-0472">Membrane</keyword>
<dbReference type="InterPro" id="IPR029446">
    <property type="entry name" value="COPB1_appendage_platform_dom"/>
</dbReference>
<feature type="region of interest" description="Disordered" evidence="11">
    <location>
        <begin position="545"/>
        <end position="565"/>
    </location>
</feature>
<evidence type="ECO:0000256" key="11">
    <source>
        <dbReference type="SAM" id="MobiDB-lite"/>
    </source>
</evidence>
<comment type="caution">
    <text evidence="15">The sequence shown here is derived from an EMBL/GenBank/DDBJ whole genome shotgun (WGS) entry which is preliminary data.</text>
</comment>
<evidence type="ECO:0000256" key="10">
    <source>
        <dbReference type="PIRNR" id="PIRNR005727"/>
    </source>
</evidence>
<evidence type="ECO:0000256" key="1">
    <source>
        <dbReference type="ARBA" id="ARBA00004255"/>
    </source>
</evidence>
<evidence type="ECO:0000259" key="13">
    <source>
        <dbReference type="Pfam" id="PF07718"/>
    </source>
</evidence>
<evidence type="ECO:0000256" key="5">
    <source>
        <dbReference type="ARBA" id="ARBA00022892"/>
    </source>
</evidence>
<evidence type="ECO:0000256" key="9">
    <source>
        <dbReference type="ARBA" id="ARBA00023329"/>
    </source>
</evidence>
<gene>
    <name evidence="15" type="ORF">CTheo_7730</name>
</gene>
<evidence type="ECO:0000256" key="8">
    <source>
        <dbReference type="ARBA" id="ARBA00023136"/>
    </source>
</evidence>
<evidence type="ECO:0000256" key="3">
    <source>
        <dbReference type="ARBA" id="ARBA00022490"/>
    </source>
</evidence>
<dbReference type="GO" id="GO:0006891">
    <property type="term" value="P:intra-Golgi vesicle-mediated transport"/>
    <property type="evidence" value="ECO:0007669"/>
    <property type="project" value="TreeGrafter"/>
</dbReference>
<dbReference type="Pfam" id="PF01602">
    <property type="entry name" value="Adaptin_N"/>
    <property type="match status" value="1"/>
</dbReference>
<keyword evidence="2 10" id="KW-0813">Transport</keyword>
<comment type="function">
    <text evidence="10">The coatomer is a cytosolic protein complex that binds to dilysine motifs and reversibly associates with Golgi non-clathrin-coated vesicles, which further mediate biosynthetic protein transport from the ER, via the Golgi up to the trans Golgi network. Coatomer complex is required for budding from Golgi membranes, and is essential for the retrograde Golgi-to-ER transport of dilysine-tagged proteins.</text>
</comment>
<evidence type="ECO:0000313" key="15">
    <source>
        <dbReference type="EMBL" id="KAB5588831.1"/>
    </source>
</evidence>
<protein>
    <recommendedName>
        <fullName evidence="10">Coatomer subunit beta</fullName>
    </recommendedName>
    <alternativeName>
        <fullName evidence="10">Beta-coat protein</fullName>
    </alternativeName>
</protein>
<dbReference type="PANTHER" id="PTHR10635">
    <property type="entry name" value="COATOMER SUBUNIT BETA"/>
    <property type="match status" value="1"/>
</dbReference>
<dbReference type="SUPFAM" id="SSF48371">
    <property type="entry name" value="ARM repeat"/>
    <property type="match status" value="1"/>
</dbReference>
<keyword evidence="5 10" id="KW-0931">ER-Golgi transport</keyword>
<reference evidence="15 16" key="1">
    <citation type="journal article" date="2019" name="Fungal Biol. Biotechnol.">
        <title>Draft genome sequence of fastidious pathogen Ceratobasidium theobromae, which causes vascular-streak dieback in Theobroma cacao.</title>
        <authorList>
            <person name="Ali S.S."/>
            <person name="Asman A."/>
            <person name="Shao J."/>
            <person name="Firmansyah A.P."/>
            <person name="Susilo A.W."/>
            <person name="Rosmana A."/>
            <person name="McMahon P."/>
            <person name="Junaid M."/>
            <person name="Guest D."/>
            <person name="Kheng T.Y."/>
            <person name="Meinhardt L.W."/>
            <person name="Bailey B.A."/>
        </authorList>
    </citation>
    <scope>NUCLEOTIDE SEQUENCE [LARGE SCALE GENOMIC DNA]</scope>
    <source>
        <strain evidence="15 16">CT2</strain>
    </source>
</reference>
<dbReference type="InterPro" id="IPR016460">
    <property type="entry name" value="COPB1"/>
</dbReference>
<evidence type="ECO:0000259" key="12">
    <source>
        <dbReference type="Pfam" id="PF01602"/>
    </source>
</evidence>
<keyword evidence="4" id="KW-0677">Repeat</keyword>
<feature type="compositionally biased region" description="Basic and acidic residues" evidence="11">
    <location>
        <begin position="551"/>
        <end position="560"/>
    </location>
</feature>
<dbReference type="EMBL" id="SSOP01000362">
    <property type="protein sequence ID" value="KAB5588831.1"/>
    <property type="molecule type" value="Genomic_DNA"/>
</dbReference>